<organism evidence="1">
    <name type="scientific">uncultured Caudovirales phage</name>
    <dbReference type="NCBI Taxonomy" id="2100421"/>
    <lineage>
        <taxon>Viruses</taxon>
        <taxon>Duplodnaviria</taxon>
        <taxon>Heunggongvirae</taxon>
        <taxon>Uroviricota</taxon>
        <taxon>Caudoviricetes</taxon>
        <taxon>Peduoviridae</taxon>
        <taxon>Maltschvirus</taxon>
        <taxon>Maltschvirus maltsch</taxon>
    </lineage>
</organism>
<accession>A0A6J5LAW2</accession>
<dbReference type="EMBL" id="LR796294">
    <property type="protein sequence ID" value="CAB4135264.1"/>
    <property type="molecule type" value="Genomic_DNA"/>
</dbReference>
<evidence type="ECO:0000313" key="1">
    <source>
        <dbReference type="EMBL" id="CAB4131481.1"/>
    </source>
</evidence>
<sequence length="82" mass="9054">MKKCRPCLSGRAPESAPTFNPNCPGCQAKKASGKRTGNEPMALPYGHKPKKLHPEQFAVFCAKQNKAAEVKRKRSALNFQIK</sequence>
<gene>
    <name evidence="1" type="ORF">UFOVP127_114</name>
    <name evidence="2" type="ORF">UFOVP276_220</name>
</gene>
<dbReference type="EMBL" id="LR796249">
    <property type="protein sequence ID" value="CAB4131481.1"/>
    <property type="molecule type" value="Genomic_DNA"/>
</dbReference>
<proteinExistence type="predicted"/>
<reference evidence="1" key="1">
    <citation type="submission" date="2020-04" db="EMBL/GenBank/DDBJ databases">
        <authorList>
            <person name="Chiriac C."/>
            <person name="Salcher M."/>
            <person name="Ghai R."/>
            <person name="Kavagutti S V."/>
        </authorList>
    </citation>
    <scope>NUCLEOTIDE SEQUENCE</scope>
</reference>
<name>A0A6J5LAW2_9CAUD</name>
<protein>
    <submittedName>
        <fullName evidence="1">Uncharacterized protein</fullName>
    </submittedName>
</protein>
<evidence type="ECO:0000313" key="2">
    <source>
        <dbReference type="EMBL" id="CAB4135264.1"/>
    </source>
</evidence>